<evidence type="ECO:0000313" key="6">
    <source>
        <dbReference type="Proteomes" id="UP001500621"/>
    </source>
</evidence>
<keyword evidence="3" id="KW-0067">ATP-binding</keyword>
<sequence length="222" mass="22975">MTAARWRPCGDAAALAEVPDLAAAQRLLAAVEAARERGELPGVLDIVPAARTLLLRCTDAAALEHAAAHVAALPLDDPAAGATTPGVPPGGEPVRIPVVYDGEDLAEVARLLDVDAAEVVRRHTGTRWQVAFTGFAPGFGYLVAASGEAGPGSLAVPRRREPRTRVPAGAVGLAAEFTGVYPRASPGGWQLVGRTGTPVWRPDAEPPALLAPGVLVRFEEAR</sequence>
<protein>
    <submittedName>
        <fullName evidence="5">Allophanate hydrolase subunit 1</fullName>
    </submittedName>
</protein>
<dbReference type="Pfam" id="PF02682">
    <property type="entry name" value="CT_C_D"/>
    <property type="match status" value="1"/>
</dbReference>
<dbReference type="SUPFAM" id="SSF160467">
    <property type="entry name" value="PH0987 N-terminal domain-like"/>
    <property type="match status" value="1"/>
</dbReference>
<keyword evidence="2 5" id="KW-0378">Hydrolase</keyword>
<keyword evidence="1" id="KW-0547">Nucleotide-binding</keyword>
<dbReference type="GO" id="GO:0016787">
    <property type="term" value="F:hydrolase activity"/>
    <property type="evidence" value="ECO:0007669"/>
    <property type="project" value="UniProtKB-KW"/>
</dbReference>
<evidence type="ECO:0000313" key="5">
    <source>
        <dbReference type="EMBL" id="GAA4668720.1"/>
    </source>
</evidence>
<dbReference type="SMART" id="SM00796">
    <property type="entry name" value="AHS1"/>
    <property type="match status" value="1"/>
</dbReference>
<dbReference type="InterPro" id="IPR029000">
    <property type="entry name" value="Cyclophilin-like_dom_sf"/>
</dbReference>
<comment type="caution">
    <text evidence="5">The sequence shown here is derived from an EMBL/GenBank/DDBJ whole genome shotgun (WGS) entry which is preliminary data.</text>
</comment>
<evidence type="ECO:0000256" key="2">
    <source>
        <dbReference type="ARBA" id="ARBA00022801"/>
    </source>
</evidence>
<dbReference type="SUPFAM" id="SSF50891">
    <property type="entry name" value="Cyclophilin-like"/>
    <property type="match status" value="1"/>
</dbReference>
<accession>A0ABP8VPL9</accession>
<proteinExistence type="predicted"/>
<dbReference type="PANTHER" id="PTHR34698:SF2">
    <property type="entry name" value="5-OXOPROLINASE SUBUNIT B"/>
    <property type="match status" value="1"/>
</dbReference>
<evidence type="ECO:0000256" key="3">
    <source>
        <dbReference type="ARBA" id="ARBA00022840"/>
    </source>
</evidence>
<feature type="domain" description="Carboxyltransferase" evidence="4">
    <location>
        <begin position="4"/>
        <end position="210"/>
    </location>
</feature>
<name>A0ABP8VPL9_9ACTN</name>
<evidence type="ECO:0000259" key="4">
    <source>
        <dbReference type="SMART" id="SM00796"/>
    </source>
</evidence>
<reference evidence="6" key="1">
    <citation type="journal article" date="2019" name="Int. J. Syst. Evol. Microbiol.">
        <title>The Global Catalogue of Microorganisms (GCM) 10K type strain sequencing project: providing services to taxonomists for standard genome sequencing and annotation.</title>
        <authorList>
            <consortium name="The Broad Institute Genomics Platform"/>
            <consortium name="The Broad Institute Genome Sequencing Center for Infectious Disease"/>
            <person name="Wu L."/>
            <person name="Ma J."/>
        </authorList>
    </citation>
    <scope>NUCLEOTIDE SEQUENCE [LARGE SCALE GENOMIC DNA]</scope>
    <source>
        <strain evidence="6">JCM 18127</strain>
    </source>
</reference>
<dbReference type="Gene3D" id="3.30.1360.40">
    <property type="match status" value="1"/>
</dbReference>
<gene>
    <name evidence="5" type="ORF">GCM10023226_00950</name>
</gene>
<dbReference type="InterPro" id="IPR003833">
    <property type="entry name" value="CT_C_D"/>
</dbReference>
<dbReference type="Proteomes" id="UP001500621">
    <property type="component" value="Unassembled WGS sequence"/>
</dbReference>
<dbReference type="InterPro" id="IPR010016">
    <property type="entry name" value="PxpB"/>
</dbReference>
<dbReference type="PANTHER" id="PTHR34698">
    <property type="entry name" value="5-OXOPROLINASE SUBUNIT B"/>
    <property type="match status" value="1"/>
</dbReference>
<dbReference type="RefSeq" id="WP_345262074.1">
    <property type="nucleotide sequence ID" value="NZ_BAABIM010000001.1"/>
</dbReference>
<keyword evidence="6" id="KW-1185">Reference proteome</keyword>
<dbReference type="EMBL" id="BAABIM010000001">
    <property type="protein sequence ID" value="GAA4668720.1"/>
    <property type="molecule type" value="Genomic_DNA"/>
</dbReference>
<dbReference type="Gene3D" id="2.40.100.10">
    <property type="entry name" value="Cyclophilin-like"/>
    <property type="match status" value="1"/>
</dbReference>
<organism evidence="5 6">
    <name type="scientific">Nocardioides nanhaiensis</name>
    <dbReference type="NCBI Taxonomy" id="1476871"/>
    <lineage>
        <taxon>Bacteria</taxon>
        <taxon>Bacillati</taxon>
        <taxon>Actinomycetota</taxon>
        <taxon>Actinomycetes</taxon>
        <taxon>Propionibacteriales</taxon>
        <taxon>Nocardioidaceae</taxon>
        <taxon>Nocardioides</taxon>
    </lineage>
</organism>
<evidence type="ECO:0000256" key="1">
    <source>
        <dbReference type="ARBA" id="ARBA00022741"/>
    </source>
</evidence>